<protein>
    <submittedName>
        <fullName evidence="3">Prolyl oligopeptidase family protein</fullName>
    </submittedName>
</protein>
<name>A0AAD0ZMG9_9PSED</name>
<dbReference type="Proteomes" id="UP000280455">
    <property type="component" value="Chromosome"/>
</dbReference>
<dbReference type="InterPro" id="IPR001375">
    <property type="entry name" value="Peptidase_S9_cat"/>
</dbReference>
<keyword evidence="1" id="KW-0378">Hydrolase</keyword>
<dbReference type="PANTHER" id="PTHR22946">
    <property type="entry name" value="DIENELACTONE HYDROLASE DOMAIN-CONTAINING PROTEIN-RELATED"/>
    <property type="match status" value="1"/>
</dbReference>
<dbReference type="PANTHER" id="PTHR22946:SF5">
    <property type="entry name" value="PEPTIDASE S9 PROLYL OLIGOPEPTIDASE CATALYTIC DOMAIN-CONTAINING PROTEIN"/>
    <property type="match status" value="1"/>
</dbReference>
<dbReference type="SUPFAM" id="SSF56059">
    <property type="entry name" value="Glutathione synthetase ATP-binding domain-like"/>
    <property type="match status" value="1"/>
</dbReference>
<dbReference type="Pfam" id="PF11379">
    <property type="entry name" value="DUF3182"/>
    <property type="match status" value="1"/>
</dbReference>
<dbReference type="Pfam" id="PF00326">
    <property type="entry name" value="Peptidase_S9"/>
    <property type="match status" value="1"/>
</dbReference>
<accession>A0AAD0ZMG9</accession>
<evidence type="ECO:0000256" key="1">
    <source>
        <dbReference type="ARBA" id="ARBA00022801"/>
    </source>
</evidence>
<dbReference type="SUPFAM" id="SSF53474">
    <property type="entry name" value="alpha/beta-Hydrolases"/>
    <property type="match status" value="1"/>
</dbReference>
<dbReference type="GO" id="GO:0004252">
    <property type="term" value="F:serine-type endopeptidase activity"/>
    <property type="evidence" value="ECO:0007669"/>
    <property type="project" value="InterPro"/>
</dbReference>
<dbReference type="InterPro" id="IPR029058">
    <property type="entry name" value="AB_hydrolase_fold"/>
</dbReference>
<feature type="domain" description="Peptidase S9 prolyl oligopeptidase catalytic" evidence="2">
    <location>
        <begin position="418"/>
        <end position="605"/>
    </location>
</feature>
<reference evidence="3 4" key="1">
    <citation type="submission" date="2018-03" db="EMBL/GenBank/DDBJ databases">
        <title>Diversity of phytobeneficial traits revealed by whole-genome analysis of worldwide-isolated phenazine-producing Pseudomonas spp.</title>
        <authorList>
            <person name="Biessy A."/>
            <person name="Novinscak A."/>
            <person name="Blom J."/>
            <person name="Leger G."/>
            <person name="Thomashow L.S."/>
            <person name="Cazorla F.M."/>
            <person name="Josic D."/>
            <person name="Filion M."/>
        </authorList>
    </citation>
    <scope>NUCLEOTIDE SEQUENCE [LARGE SCALE GENOMIC DNA]</scope>
    <source>
        <strain evidence="3 4">ChPhzS24</strain>
    </source>
</reference>
<evidence type="ECO:0000259" key="2">
    <source>
        <dbReference type="Pfam" id="PF00326"/>
    </source>
</evidence>
<sequence length="617" mass="67843">MTPTQRKKRVVAHSVHPGASQHVVETNRALARWLAQILGLEFAGDYDPLVHGQDELYLLPTQTIVGPAAARQLRVTGPDDLWGGYVEHDFICTKAITHGLLNKNAVAPPGWAPLFSRRVRNVVLDGLSVFSLNDARPAASHLLYSGPIRMKPIHACAGRGQQVIESLEHFDELLTQPEVARQFNEGVVLEQDLQQVVTYSAGQSFIAGHVLSYCGQQYLTEDADGEQVYGGSELLVVQGATLSCWRCHCRRMCARRCSRPGFSTPPPMRPIRAFSPPGAITTSPRAWIPKAGSAAAYSSNRGAWAVPAAPKWRLCRPLSTIRACARFVCPRWKPMSTSLCRPMPSRSIAGPRSTVTFFSNMQRSNPMTARSESIQIDIDDEQMSGTFLTPRSKVPGVLFVHGWGGSQERDLERARGIAGLGCVCLTFDLRGHAGSGIPLNRVTREDNLRDLLAAYDRLLAHPALDTSAIAVVGTSYGGYLASILTSLRPVRWLALRVPALYRDEAWNSPKRDLDKADLLDYRSSLVRMDSNRALHACAAFTGDVLLVESETDEHVPHATIMSYRAACQQTHSMTHRIIDGADHALSDPVSQQAYTSILVDWITEMVVGERLSIIQSQ</sequence>
<dbReference type="AlphaFoldDB" id="A0AAD0ZMG9"/>
<proteinExistence type="predicted"/>
<dbReference type="Gene3D" id="3.40.50.1820">
    <property type="entry name" value="alpha/beta hydrolase"/>
    <property type="match status" value="1"/>
</dbReference>
<dbReference type="GO" id="GO:0006508">
    <property type="term" value="P:proteolysis"/>
    <property type="evidence" value="ECO:0007669"/>
    <property type="project" value="InterPro"/>
</dbReference>
<dbReference type="InterPro" id="IPR002471">
    <property type="entry name" value="Pept_S9_AS"/>
</dbReference>
<dbReference type="EMBL" id="CP027750">
    <property type="protein sequence ID" value="AZE32408.1"/>
    <property type="molecule type" value="Genomic_DNA"/>
</dbReference>
<gene>
    <name evidence="3" type="ORF">C4K07_5658</name>
</gene>
<organism evidence="3 4">
    <name type="scientific">Pseudomonas chlororaphis subsp. aureofaciens</name>
    <dbReference type="NCBI Taxonomy" id="587851"/>
    <lineage>
        <taxon>Bacteria</taxon>
        <taxon>Pseudomonadati</taxon>
        <taxon>Pseudomonadota</taxon>
        <taxon>Gammaproteobacteria</taxon>
        <taxon>Pseudomonadales</taxon>
        <taxon>Pseudomonadaceae</taxon>
        <taxon>Pseudomonas</taxon>
    </lineage>
</organism>
<evidence type="ECO:0000313" key="3">
    <source>
        <dbReference type="EMBL" id="AZE32408.1"/>
    </source>
</evidence>
<evidence type="ECO:0000313" key="4">
    <source>
        <dbReference type="Proteomes" id="UP000280455"/>
    </source>
</evidence>
<dbReference type="InterPro" id="IPR050261">
    <property type="entry name" value="FrsA_esterase"/>
</dbReference>
<dbReference type="PROSITE" id="PS00708">
    <property type="entry name" value="PRO_ENDOPEP_SER"/>
    <property type="match status" value="1"/>
</dbReference>
<dbReference type="InterPro" id="IPR021519">
    <property type="entry name" value="DUF3182"/>
</dbReference>